<dbReference type="Gene3D" id="2.70.70.10">
    <property type="entry name" value="Glucose Permease (Domain IIA)"/>
    <property type="match status" value="1"/>
</dbReference>
<feature type="compositionally biased region" description="Polar residues" evidence="1">
    <location>
        <begin position="40"/>
        <end position="49"/>
    </location>
</feature>
<gene>
    <name evidence="3" type="ORF">HP552_04280</name>
</gene>
<dbReference type="InterPro" id="IPR050570">
    <property type="entry name" value="Cell_wall_metabolism_enzyme"/>
</dbReference>
<proteinExistence type="predicted"/>
<accession>A0A7Y6ETE3</accession>
<comment type="caution">
    <text evidence="3">The sequence shown here is derived from an EMBL/GenBank/DDBJ whole genome shotgun (WGS) entry which is preliminary data.</text>
</comment>
<feature type="region of interest" description="Disordered" evidence="1">
    <location>
        <begin position="29"/>
        <end position="53"/>
    </location>
</feature>
<dbReference type="CDD" id="cd12797">
    <property type="entry name" value="M23_peptidase"/>
    <property type="match status" value="1"/>
</dbReference>
<sequence>MNTKLRIKQRREERIRRLLDGAAMEIMQEAGSGPGKKGSESQVPHSSFDIQGPVRSVGSLVGEQERDPEWLWKKENGRYVPGGHVRFNLTKSFVRRTVVSALIFGAVWGLFQLNSSWTASPKTAIADALHRDMDFASAALWYERHFGGTPSFLPVLGNTTDAANGSGVRSLLDKPISGTVVQPFALSMKGIEIVPEAEGTGMVQVVSSDAGRVMQVLGDSESGITVVIQHTGNLTAIYGRLNESEVDVNDWVEAGSAVGSLKATGGEQPATLYFAVKEGEEYVDPAEVVALD</sequence>
<organism evidence="3 4">
    <name type="scientific">Paenibacillus xylanilyticus</name>
    <dbReference type="NCBI Taxonomy" id="248903"/>
    <lineage>
        <taxon>Bacteria</taxon>
        <taxon>Bacillati</taxon>
        <taxon>Bacillota</taxon>
        <taxon>Bacilli</taxon>
        <taxon>Bacillales</taxon>
        <taxon>Paenibacillaceae</taxon>
        <taxon>Paenibacillus</taxon>
    </lineage>
</organism>
<dbReference type="Proteomes" id="UP000526125">
    <property type="component" value="Unassembled WGS sequence"/>
</dbReference>
<dbReference type="InterPro" id="IPR011055">
    <property type="entry name" value="Dup_hybrid_motif"/>
</dbReference>
<dbReference type="GO" id="GO:0004222">
    <property type="term" value="F:metalloendopeptidase activity"/>
    <property type="evidence" value="ECO:0007669"/>
    <property type="project" value="TreeGrafter"/>
</dbReference>
<dbReference type="EMBL" id="JABMCB010000149">
    <property type="protein sequence ID" value="NUU74471.1"/>
    <property type="molecule type" value="Genomic_DNA"/>
</dbReference>
<name>A0A7Y6ETE3_9BACL</name>
<dbReference type="PANTHER" id="PTHR21666:SF270">
    <property type="entry name" value="MUREIN HYDROLASE ACTIVATOR ENVC"/>
    <property type="match status" value="1"/>
</dbReference>
<dbReference type="PANTHER" id="PTHR21666">
    <property type="entry name" value="PEPTIDASE-RELATED"/>
    <property type="match status" value="1"/>
</dbReference>
<dbReference type="SUPFAM" id="SSF51261">
    <property type="entry name" value="Duplicated hybrid motif"/>
    <property type="match status" value="1"/>
</dbReference>
<feature type="domain" description="M23ase beta-sheet core" evidence="2">
    <location>
        <begin position="190"/>
        <end position="285"/>
    </location>
</feature>
<reference evidence="3 4" key="1">
    <citation type="submission" date="2020-05" db="EMBL/GenBank/DDBJ databases">
        <title>Genome Sequencing of Type Strains.</title>
        <authorList>
            <person name="Lemaire J.F."/>
            <person name="Inderbitzin P."/>
            <person name="Gregorio O.A."/>
            <person name="Collins S.B."/>
            <person name="Wespe N."/>
            <person name="Knight-Connoni V."/>
        </authorList>
    </citation>
    <scope>NUCLEOTIDE SEQUENCE [LARGE SCALE GENOMIC DNA]</scope>
    <source>
        <strain evidence="3 4">LMG 21957</strain>
    </source>
</reference>
<keyword evidence="4" id="KW-1185">Reference proteome</keyword>
<evidence type="ECO:0000256" key="1">
    <source>
        <dbReference type="SAM" id="MobiDB-lite"/>
    </source>
</evidence>
<dbReference type="RefSeq" id="WP_175394385.1">
    <property type="nucleotide sequence ID" value="NZ_JABMCB010000149.1"/>
</dbReference>
<protein>
    <submittedName>
        <fullName evidence="3">M23 family metallopeptidase</fullName>
    </submittedName>
</protein>
<evidence type="ECO:0000259" key="2">
    <source>
        <dbReference type="Pfam" id="PF01551"/>
    </source>
</evidence>
<dbReference type="AlphaFoldDB" id="A0A7Y6ETE3"/>
<evidence type="ECO:0000313" key="3">
    <source>
        <dbReference type="EMBL" id="NUU74471.1"/>
    </source>
</evidence>
<dbReference type="Pfam" id="PF01551">
    <property type="entry name" value="Peptidase_M23"/>
    <property type="match status" value="1"/>
</dbReference>
<evidence type="ECO:0000313" key="4">
    <source>
        <dbReference type="Proteomes" id="UP000526125"/>
    </source>
</evidence>
<dbReference type="InterPro" id="IPR016047">
    <property type="entry name" value="M23ase_b-sheet_dom"/>
</dbReference>